<accession>A0AAE3YWG7</accession>
<protein>
    <submittedName>
        <fullName evidence="3">D-alanyl-D-alanine carboxypeptidase</fullName>
        <ecNumber evidence="3">3.4.16.4</ecNumber>
    </submittedName>
</protein>
<dbReference type="InterPro" id="IPR001466">
    <property type="entry name" value="Beta-lactam-related"/>
</dbReference>
<evidence type="ECO:0000313" key="4">
    <source>
        <dbReference type="Proteomes" id="UP001183643"/>
    </source>
</evidence>
<keyword evidence="4" id="KW-1185">Reference proteome</keyword>
<feature type="signal peptide" evidence="1">
    <location>
        <begin position="1"/>
        <end position="44"/>
    </location>
</feature>
<dbReference type="Gene3D" id="3.40.710.10">
    <property type="entry name" value="DD-peptidase/beta-lactamase superfamily"/>
    <property type="match status" value="1"/>
</dbReference>
<gene>
    <name evidence="3" type="ORF">J2S41_006664</name>
</gene>
<evidence type="ECO:0000256" key="1">
    <source>
        <dbReference type="SAM" id="SignalP"/>
    </source>
</evidence>
<dbReference type="EMBL" id="JAVDYB010000001">
    <property type="protein sequence ID" value="MDR7279886.1"/>
    <property type="molecule type" value="Genomic_DNA"/>
</dbReference>
<evidence type="ECO:0000259" key="2">
    <source>
        <dbReference type="Pfam" id="PF00144"/>
    </source>
</evidence>
<evidence type="ECO:0000313" key="3">
    <source>
        <dbReference type="EMBL" id="MDR7279886.1"/>
    </source>
</evidence>
<keyword evidence="3" id="KW-0121">Carboxypeptidase</keyword>
<dbReference type="RefSeq" id="WP_310373941.1">
    <property type="nucleotide sequence ID" value="NZ_JAVDYB010000001.1"/>
</dbReference>
<dbReference type="PANTHER" id="PTHR46825">
    <property type="entry name" value="D-ALANYL-D-ALANINE-CARBOXYPEPTIDASE/ENDOPEPTIDASE AMPH"/>
    <property type="match status" value="1"/>
</dbReference>
<keyword evidence="1" id="KW-0732">Signal</keyword>
<organism evidence="3 4">
    <name type="scientific">Catenuloplanes atrovinosus</name>
    <dbReference type="NCBI Taxonomy" id="137266"/>
    <lineage>
        <taxon>Bacteria</taxon>
        <taxon>Bacillati</taxon>
        <taxon>Actinomycetota</taxon>
        <taxon>Actinomycetes</taxon>
        <taxon>Micromonosporales</taxon>
        <taxon>Micromonosporaceae</taxon>
        <taxon>Catenuloplanes</taxon>
    </lineage>
</organism>
<dbReference type="InterPro" id="IPR012338">
    <property type="entry name" value="Beta-lactam/transpept-like"/>
</dbReference>
<dbReference type="Pfam" id="PF00144">
    <property type="entry name" value="Beta-lactamase"/>
    <property type="match status" value="1"/>
</dbReference>
<proteinExistence type="predicted"/>
<dbReference type="InterPro" id="IPR006311">
    <property type="entry name" value="TAT_signal"/>
</dbReference>
<dbReference type="GO" id="GO:0009002">
    <property type="term" value="F:serine-type D-Ala-D-Ala carboxypeptidase activity"/>
    <property type="evidence" value="ECO:0007669"/>
    <property type="project" value="UniProtKB-EC"/>
</dbReference>
<dbReference type="AlphaFoldDB" id="A0AAE3YWG7"/>
<feature type="chain" id="PRO_5041943019" evidence="1">
    <location>
        <begin position="45"/>
        <end position="397"/>
    </location>
</feature>
<dbReference type="PANTHER" id="PTHR46825:SF7">
    <property type="entry name" value="D-ALANYL-D-ALANINE CARBOXYPEPTIDASE"/>
    <property type="match status" value="1"/>
</dbReference>
<dbReference type="EC" id="3.4.16.4" evidence="3"/>
<reference evidence="3" key="1">
    <citation type="submission" date="2023-07" db="EMBL/GenBank/DDBJ databases">
        <title>Sequencing the genomes of 1000 actinobacteria strains.</title>
        <authorList>
            <person name="Klenk H.-P."/>
        </authorList>
    </citation>
    <scope>NUCLEOTIDE SEQUENCE</scope>
    <source>
        <strain evidence="3">DSM 44707</strain>
    </source>
</reference>
<dbReference type="PROSITE" id="PS51318">
    <property type="entry name" value="TAT"/>
    <property type="match status" value="1"/>
</dbReference>
<comment type="caution">
    <text evidence="3">The sequence shown here is derived from an EMBL/GenBank/DDBJ whole genome shotgun (WGS) entry which is preliminary data.</text>
</comment>
<feature type="domain" description="Beta-lactamase-related" evidence="2">
    <location>
        <begin position="57"/>
        <end position="389"/>
    </location>
</feature>
<name>A0AAE3YWG7_9ACTN</name>
<dbReference type="Proteomes" id="UP001183643">
    <property type="component" value="Unassembled WGS sequence"/>
</dbReference>
<sequence>MPSTSTAAVPSPARSPKRRRVVVSLAAAGGIALSSIFAAPVAHAELTGGHRSDTVQQSADRLVKDAQFPGALISVREPGGRVQNYTAGVADLKTKTKMPVDGRIRIGSNTKMFTSTVLLQLVGEGKVKLDEPVETYLPGLVRGPGIDGKKITVRHLLQQTSGLQDYDDVIFEDFLNALGTFYEPHDLLDIALARQPESAPGEKFAYSNTNYILAGLIVQKVTGRPVAEQITKRVIEPLRLRDTYWPAEGDKTIRGTHPRGYFPANDGKPPVDITESEASPAWSAGALIGTPSDINRFLTGLLGGKLLKPAQLAEMKKTVDAPGFDTVGGSRYGLGIATFKLSCGGFSWGHGGIAPGYVSQVGITSSGKTATVAVTSLIGSEEQAAAIDKALDAALCS</sequence>
<dbReference type="InterPro" id="IPR050491">
    <property type="entry name" value="AmpC-like"/>
</dbReference>
<keyword evidence="3" id="KW-0645">Protease</keyword>
<keyword evidence="3" id="KW-0378">Hydrolase</keyword>
<dbReference type="SUPFAM" id="SSF56601">
    <property type="entry name" value="beta-lactamase/transpeptidase-like"/>
    <property type="match status" value="1"/>
</dbReference>